<organism evidence="1">
    <name type="scientific">Rhizophagus irregularis (strain DAOM 181602 / DAOM 197198 / MUCL 43194)</name>
    <name type="common">Arbuscular mycorrhizal fungus</name>
    <name type="synonym">Glomus intraradices</name>
    <dbReference type="NCBI Taxonomy" id="747089"/>
    <lineage>
        <taxon>Eukaryota</taxon>
        <taxon>Fungi</taxon>
        <taxon>Fungi incertae sedis</taxon>
        <taxon>Mucoromycota</taxon>
        <taxon>Glomeromycotina</taxon>
        <taxon>Glomeromycetes</taxon>
        <taxon>Glomerales</taxon>
        <taxon>Glomeraceae</taxon>
        <taxon>Rhizophagus</taxon>
    </lineage>
</organism>
<name>U9TFE1_RHIID</name>
<reference evidence="1" key="1">
    <citation type="submission" date="2013-07" db="EMBL/GenBank/DDBJ databases">
        <title>The genome of an arbuscular mycorrhizal fungus provides insights into the evolution of the oldest plant symbiosis.</title>
        <authorList>
            <consortium name="DOE Joint Genome Institute"/>
            <person name="Tisserant E."/>
            <person name="Malbreil M."/>
            <person name="Kuo A."/>
            <person name="Kohler A."/>
            <person name="Symeonidi A."/>
            <person name="Balestrini R."/>
            <person name="Charron P."/>
            <person name="Duensing N."/>
            <person name="Frei-dit-Frey N."/>
            <person name="Gianinazzi-Pearson V."/>
            <person name="Gilbert B."/>
            <person name="Handa Y."/>
            <person name="Hijri M."/>
            <person name="Kaul R."/>
            <person name="Kawaguchi M."/>
            <person name="Krajinski F."/>
            <person name="Lammers P."/>
            <person name="Lapierre D."/>
            <person name="Masclaux F.G."/>
            <person name="Murat C."/>
            <person name="Morin E."/>
            <person name="Ndikumana S."/>
            <person name="Pagni M."/>
            <person name="Petitpierre D."/>
            <person name="Requena N."/>
            <person name="Rosikiewicz P."/>
            <person name="Riley R."/>
            <person name="Saito K."/>
            <person name="San Clemente H."/>
            <person name="Shapiro H."/>
            <person name="van Tuinen D."/>
            <person name="Becard G."/>
            <person name="Bonfante P."/>
            <person name="Paszkowski U."/>
            <person name="Shachar-Hill Y."/>
            <person name="Young J.P."/>
            <person name="Sanders I.R."/>
            <person name="Henrissat B."/>
            <person name="Rensing S.A."/>
            <person name="Grigoriev I.V."/>
            <person name="Corradi N."/>
            <person name="Roux C."/>
            <person name="Martin F."/>
        </authorList>
    </citation>
    <scope>NUCLEOTIDE SEQUENCE</scope>
    <source>
        <strain evidence="1">DAOM 197198</strain>
    </source>
</reference>
<protein>
    <submittedName>
        <fullName evidence="1">Uncharacterized protein</fullName>
    </submittedName>
</protein>
<dbReference type="EMBL" id="KI292022">
    <property type="protein sequence ID" value="ESA06137.1"/>
    <property type="molecule type" value="Genomic_DNA"/>
</dbReference>
<evidence type="ECO:0000313" key="1">
    <source>
        <dbReference type="EMBL" id="ESA06137.1"/>
    </source>
</evidence>
<accession>U9TFE1</accession>
<sequence length="74" mass="8367">MASDKLNVVIRKFYIIIVINKQSCPSGFHKVERLNFITRASEVLSKIADTVYSLSYIQFNEYVNPIEVGGTLIA</sequence>
<dbReference type="AlphaFoldDB" id="U9TFE1"/>
<dbReference type="HOGENOM" id="CLU_2689073_0_0_1"/>
<gene>
    <name evidence="1" type="ORF">GLOINDRAFT_34572</name>
</gene>
<proteinExistence type="predicted"/>